<keyword evidence="4" id="KW-0963">Cytoplasm</keyword>
<evidence type="ECO:0000256" key="4">
    <source>
        <dbReference type="ARBA" id="ARBA00022490"/>
    </source>
</evidence>
<dbReference type="Proteomes" id="UP000235965">
    <property type="component" value="Unassembled WGS sequence"/>
</dbReference>
<dbReference type="AlphaFoldDB" id="A0A2J7PMB3"/>
<sequence>MFILFQEICDAYVCFFRHCEEYFLCHYSPPTGINSVGEHISLEAELYLDRSSNDAEQHLRQPIFDCLPKRETCITGCHSMDEIDLLELGSYTELQGGNIVLSSGYSSILKLVSREIPQGNVCKRRAVTIRWQDQKNSCTKLEQCEKGCEETSEDNSENKATNTSESGETSSASFCQRHNRDGNSESSQSKSVELVPNAEIVCEDGSHYYADHLICTVPLGVLKEKAATLFSPPLLQYKLDSIERLLFDDLSNTWYHKIYSFSKLSETPLLGWISGREAKYMETLSHDQVADTCTDILMKILSNPFIPKPKLCIW</sequence>
<dbReference type="STRING" id="105785.A0A2J7PMB3"/>
<keyword evidence="11" id="KW-1185">Reference proteome</keyword>
<organism evidence="10 11">
    <name type="scientific">Cryptotermes secundus</name>
    <dbReference type="NCBI Taxonomy" id="105785"/>
    <lineage>
        <taxon>Eukaryota</taxon>
        <taxon>Metazoa</taxon>
        <taxon>Ecdysozoa</taxon>
        <taxon>Arthropoda</taxon>
        <taxon>Hexapoda</taxon>
        <taxon>Insecta</taxon>
        <taxon>Pterygota</taxon>
        <taxon>Neoptera</taxon>
        <taxon>Polyneoptera</taxon>
        <taxon>Dictyoptera</taxon>
        <taxon>Blattodea</taxon>
        <taxon>Blattoidea</taxon>
        <taxon>Termitoidae</taxon>
        <taxon>Kalotermitidae</taxon>
        <taxon>Cryptotermitinae</taxon>
        <taxon>Cryptotermes</taxon>
    </lineage>
</organism>
<evidence type="ECO:0000313" key="10">
    <source>
        <dbReference type="EMBL" id="PNF17478.1"/>
    </source>
</evidence>
<comment type="cofactor">
    <cofactor evidence="1">
        <name>FAD</name>
        <dbReference type="ChEBI" id="CHEBI:57692"/>
    </cofactor>
</comment>
<protein>
    <recommendedName>
        <fullName evidence="9">Amine oxidase domain-containing protein</fullName>
    </recommendedName>
</protein>
<dbReference type="InterPro" id="IPR036188">
    <property type="entry name" value="FAD/NAD-bd_sf"/>
</dbReference>
<dbReference type="InterPro" id="IPR050281">
    <property type="entry name" value="Flavin_monoamine_oxidase"/>
</dbReference>
<dbReference type="InterPro" id="IPR002937">
    <property type="entry name" value="Amino_oxidase"/>
</dbReference>
<reference evidence="10 11" key="1">
    <citation type="submission" date="2017-12" db="EMBL/GenBank/DDBJ databases">
        <title>Hemimetabolous genomes reveal molecular basis of termite eusociality.</title>
        <authorList>
            <person name="Harrison M.C."/>
            <person name="Jongepier E."/>
            <person name="Robertson H.M."/>
            <person name="Arning N."/>
            <person name="Bitard-Feildel T."/>
            <person name="Chao H."/>
            <person name="Childers C.P."/>
            <person name="Dinh H."/>
            <person name="Doddapaneni H."/>
            <person name="Dugan S."/>
            <person name="Gowin J."/>
            <person name="Greiner C."/>
            <person name="Han Y."/>
            <person name="Hu H."/>
            <person name="Hughes D.S.T."/>
            <person name="Huylmans A.-K."/>
            <person name="Kemena C."/>
            <person name="Kremer L.P.M."/>
            <person name="Lee S.L."/>
            <person name="Lopez-Ezquerra A."/>
            <person name="Mallet L."/>
            <person name="Monroy-Kuhn J.M."/>
            <person name="Moser A."/>
            <person name="Murali S.C."/>
            <person name="Muzny D.M."/>
            <person name="Otani S."/>
            <person name="Piulachs M.-D."/>
            <person name="Poelchau M."/>
            <person name="Qu J."/>
            <person name="Schaub F."/>
            <person name="Wada-Katsumata A."/>
            <person name="Worley K.C."/>
            <person name="Xie Q."/>
            <person name="Ylla G."/>
            <person name="Poulsen M."/>
            <person name="Gibbs R.A."/>
            <person name="Schal C."/>
            <person name="Richards S."/>
            <person name="Belles X."/>
            <person name="Korb J."/>
            <person name="Bornberg-Bauer E."/>
        </authorList>
    </citation>
    <scope>NUCLEOTIDE SEQUENCE [LARGE SCALE GENOMIC DNA]</scope>
    <source>
        <tissue evidence="10">Whole body</tissue>
    </source>
</reference>
<evidence type="ECO:0000256" key="7">
    <source>
        <dbReference type="ARBA" id="ARBA00023002"/>
    </source>
</evidence>
<evidence type="ECO:0000256" key="8">
    <source>
        <dbReference type="SAM" id="MobiDB-lite"/>
    </source>
</evidence>
<dbReference type="InParanoid" id="A0A2J7PMB3"/>
<dbReference type="PANTHER" id="PTHR10742">
    <property type="entry name" value="FLAVIN MONOAMINE OXIDASE"/>
    <property type="match status" value="1"/>
</dbReference>
<comment type="similarity">
    <text evidence="3">Belongs to the flavin monoamine oxidase family.</text>
</comment>
<comment type="subcellular location">
    <subcellularLocation>
        <location evidence="2">Cytoplasm</location>
    </subcellularLocation>
</comment>
<dbReference type="Gene3D" id="3.50.50.60">
    <property type="entry name" value="FAD/NAD(P)-binding domain"/>
    <property type="match status" value="1"/>
</dbReference>
<evidence type="ECO:0000256" key="1">
    <source>
        <dbReference type="ARBA" id="ARBA00001974"/>
    </source>
</evidence>
<gene>
    <name evidence="10" type="ORF">B7P43_G18190</name>
</gene>
<dbReference type="SUPFAM" id="SSF54373">
    <property type="entry name" value="FAD-linked reductases, C-terminal domain"/>
    <property type="match status" value="1"/>
</dbReference>
<comment type="caution">
    <text evidence="10">The sequence shown here is derived from an EMBL/GenBank/DDBJ whole genome shotgun (WGS) entry which is preliminary data.</text>
</comment>
<keyword evidence="5" id="KW-0285">Flavoprotein</keyword>
<evidence type="ECO:0000256" key="3">
    <source>
        <dbReference type="ARBA" id="ARBA00005995"/>
    </source>
</evidence>
<evidence type="ECO:0000259" key="9">
    <source>
        <dbReference type="Pfam" id="PF01593"/>
    </source>
</evidence>
<feature type="region of interest" description="Disordered" evidence="8">
    <location>
        <begin position="149"/>
        <end position="191"/>
    </location>
</feature>
<evidence type="ECO:0000256" key="2">
    <source>
        <dbReference type="ARBA" id="ARBA00004496"/>
    </source>
</evidence>
<dbReference type="Gene3D" id="3.90.660.10">
    <property type="match status" value="1"/>
</dbReference>
<dbReference type="SUPFAM" id="SSF51905">
    <property type="entry name" value="FAD/NAD(P)-binding domain"/>
    <property type="match status" value="1"/>
</dbReference>
<feature type="compositionally biased region" description="Polar residues" evidence="8">
    <location>
        <begin position="158"/>
        <end position="176"/>
    </location>
</feature>
<keyword evidence="6" id="KW-0274">FAD</keyword>
<dbReference type="OrthoDB" id="2019015at2759"/>
<feature type="domain" description="Amine oxidase" evidence="9">
    <location>
        <begin position="199"/>
        <end position="245"/>
    </location>
</feature>
<evidence type="ECO:0000313" key="11">
    <source>
        <dbReference type="Proteomes" id="UP000235965"/>
    </source>
</evidence>
<proteinExistence type="inferred from homology"/>
<dbReference type="GO" id="GO:0005737">
    <property type="term" value="C:cytoplasm"/>
    <property type="evidence" value="ECO:0007669"/>
    <property type="project" value="UniProtKB-SubCell"/>
</dbReference>
<dbReference type="GO" id="GO:0046592">
    <property type="term" value="F:polyamine oxidase activity"/>
    <property type="evidence" value="ECO:0007669"/>
    <property type="project" value="TreeGrafter"/>
</dbReference>
<accession>A0A2J7PMB3</accession>
<name>A0A2J7PMB3_9NEOP</name>
<evidence type="ECO:0000256" key="5">
    <source>
        <dbReference type="ARBA" id="ARBA00022630"/>
    </source>
</evidence>
<dbReference type="Pfam" id="PF01593">
    <property type="entry name" value="Amino_oxidase"/>
    <property type="match status" value="1"/>
</dbReference>
<dbReference type="PANTHER" id="PTHR10742:SF405">
    <property type="entry name" value="PEROXISOMAL N(1)-ACETYL-SPERMINE_SPERMIDINE OXIDASE"/>
    <property type="match status" value="1"/>
</dbReference>
<dbReference type="EMBL" id="NEVH01024112">
    <property type="protein sequence ID" value="PNF17478.1"/>
    <property type="molecule type" value="Genomic_DNA"/>
</dbReference>
<evidence type="ECO:0000256" key="6">
    <source>
        <dbReference type="ARBA" id="ARBA00022827"/>
    </source>
</evidence>
<keyword evidence="7" id="KW-0560">Oxidoreductase</keyword>